<evidence type="ECO:0000256" key="6">
    <source>
        <dbReference type="ARBA" id="ARBA00022960"/>
    </source>
</evidence>
<reference evidence="15" key="1">
    <citation type="journal article" date="2019" name="Int. J. Syst. Evol. Microbiol.">
        <title>The Global Catalogue of Microorganisms (GCM) 10K type strain sequencing project: providing services to taxonomists for standard genome sequencing and annotation.</title>
        <authorList>
            <consortium name="The Broad Institute Genomics Platform"/>
            <consortium name="The Broad Institute Genome Sequencing Center for Infectious Disease"/>
            <person name="Wu L."/>
            <person name="Ma J."/>
        </authorList>
    </citation>
    <scope>NUCLEOTIDE SEQUENCE [LARGE SCALE GENOMIC DNA]</scope>
    <source>
        <strain evidence="15">CCUG 55609</strain>
    </source>
</reference>
<keyword evidence="1 11" id="KW-1003">Cell membrane</keyword>
<protein>
    <recommendedName>
        <fullName evidence="11">Biosynthetic peptidoglycan transglycosylase</fullName>
        <ecNumber evidence="11">2.4.99.28</ecNumber>
    </recommendedName>
    <alternativeName>
        <fullName evidence="11">Glycan polymerase</fullName>
    </alternativeName>
    <alternativeName>
        <fullName evidence="11">Peptidoglycan glycosyltransferase MtgA</fullName>
        <shortName evidence="11">PGT</shortName>
    </alternativeName>
</protein>
<dbReference type="RefSeq" id="WP_374836581.1">
    <property type="nucleotide sequence ID" value="NZ_JBHEEW010000003.1"/>
</dbReference>
<dbReference type="InterPro" id="IPR011812">
    <property type="entry name" value="Pep_trsgly"/>
</dbReference>
<dbReference type="Proteomes" id="UP001597173">
    <property type="component" value="Unassembled WGS sequence"/>
</dbReference>
<evidence type="ECO:0000256" key="3">
    <source>
        <dbReference type="ARBA" id="ARBA00022676"/>
    </source>
</evidence>
<dbReference type="InterPro" id="IPR023346">
    <property type="entry name" value="Lysozyme-like_dom_sf"/>
</dbReference>
<keyword evidence="7 11" id="KW-0573">Peptidoglycan synthesis</keyword>
<evidence type="ECO:0000256" key="2">
    <source>
        <dbReference type="ARBA" id="ARBA00022519"/>
    </source>
</evidence>
<dbReference type="Gene3D" id="1.10.3810.10">
    <property type="entry name" value="Biosynthetic peptidoglycan transglycosylase-like"/>
    <property type="match status" value="1"/>
</dbReference>
<dbReference type="InterPro" id="IPR036950">
    <property type="entry name" value="PBP_transglycosylase"/>
</dbReference>
<dbReference type="InterPro" id="IPR001264">
    <property type="entry name" value="Glyco_trans_51"/>
</dbReference>
<dbReference type="Pfam" id="PF00912">
    <property type="entry name" value="Transgly"/>
    <property type="match status" value="1"/>
</dbReference>
<dbReference type="HAMAP" id="MF_00766">
    <property type="entry name" value="PGT_MtgA"/>
    <property type="match status" value="1"/>
</dbReference>
<comment type="subcellular location">
    <subcellularLocation>
        <location evidence="11">Cell inner membrane</location>
        <topology evidence="11">Single-pass membrane protein</topology>
    </subcellularLocation>
</comment>
<comment type="pathway">
    <text evidence="11">Cell wall biogenesis; peptidoglycan biosynthesis.</text>
</comment>
<dbReference type="SUPFAM" id="SSF53955">
    <property type="entry name" value="Lysozyme-like"/>
    <property type="match status" value="1"/>
</dbReference>
<name>A0ABW3YV72_MYCRA</name>
<evidence type="ECO:0000313" key="15">
    <source>
        <dbReference type="Proteomes" id="UP001597173"/>
    </source>
</evidence>
<gene>
    <name evidence="11 14" type="primary">mtgA</name>
    <name evidence="14" type="ORF">ACFQ33_07850</name>
</gene>
<keyword evidence="2 11" id="KW-0997">Cell inner membrane</keyword>
<sequence>MQRYESPEQREDGHRPLEIAPETRVEAQLNARQQLDATKTGPGEDRGVIRRMRRGWKKAVLVVIALLALPYLLIPVYAVGFVHPVSTLMLRDLVTLQGYDRRWVDFDDIAPVLVQSVMMSEDGQFCAHDGVDWNQMRGVVNNALQGEATRGASTIPMQTVKNLYLWNGRSFVRKGLELPLAVAADIVWSKRRLMEIYLNIAEWGPGIYGIEAAAQHHFNVPAKRLSRRQAALLAVSLPNPIDRNAGKPGRGLKRLANVIERRASRSGEYIRCLYD</sequence>
<dbReference type="NCBIfam" id="TIGR02070">
    <property type="entry name" value="mono_pep_trsgly"/>
    <property type="match status" value="1"/>
</dbReference>
<keyword evidence="6 11" id="KW-0133">Cell shape</keyword>
<evidence type="ECO:0000256" key="11">
    <source>
        <dbReference type="HAMAP-Rule" id="MF_00766"/>
    </source>
</evidence>
<evidence type="ECO:0000256" key="8">
    <source>
        <dbReference type="ARBA" id="ARBA00022989"/>
    </source>
</evidence>
<evidence type="ECO:0000256" key="10">
    <source>
        <dbReference type="ARBA" id="ARBA00023316"/>
    </source>
</evidence>
<evidence type="ECO:0000256" key="12">
    <source>
        <dbReference type="SAM" id="MobiDB-lite"/>
    </source>
</evidence>
<feature type="region of interest" description="Disordered" evidence="12">
    <location>
        <begin position="1"/>
        <end position="20"/>
    </location>
</feature>
<evidence type="ECO:0000256" key="1">
    <source>
        <dbReference type="ARBA" id="ARBA00022475"/>
    </source>
</evidence>
<keyword evidence="8 11" id="KW-1133">Transmembrane helix</keyword>
<keyword evidence="3 11" id="KW-0328">Glycosyltransferase</keyword>
<evidence type="ECO:0000256" key="7">
    <source>
        <dbReference type="ARBA" id="ARBA00022984"/>
    </source>
</evidence>
<evidence type="ECO:0000259" key="13">
    <source>
        <dbReference type="Pfam" id="PF00912"/>
    </source>
</evidence>
<organism evidence="14 15">
    <name type="scientific">Mycoplana ramosa</name>
    <name type="common">Mycoplana bullata</name>
    <dbReference type="NCBI Taxonomy" id="40837"/>
    <lineage>
        <taxon>Bacteria</taxon>
        <taxon>Pseudomonadati</taxon>
        <taxon>Pseudomonadota</taxon>
        <taxon>Alphaproteobacteria</taxon>
        <taxon>Hyphomicrobiales</taxon>
        <taxon>Rhizobiaceae</taxon>
        <taxon>Mycoplana</taxon>
    </lineage>
</organism>
<evidence type="ECO:0000256" key="9">
    <source>
        <dbReference type="ARBA" id="ARBA00023136"/>
    </source>
</evidence>
<comment type="function">
    <text evidence="11">Peptidoglycan polymerase that catalyzes glycan chain elongation from lipid-linked precursors.</text>
</comment>
<feature type="domain" description="Glycosyl transferase family 51" evidence="13">
    <location>
        <begin position="97"/>
        <end position="259"/>
    </location>
</feature>
<accession>A0ABW3YV72</accession>
<keyword evidence="9 11" id="KW-0472">Membrane</keyword>
<dbReference type="PANTHER" id="PTHR30400">
    <property type="entry name" value="MONOFUNCTIONAL BIOSYNTHETIC PEPTIDOGLYCAN TRANSGLYCOSYLASE"/>
    <property type="match status" value="1"/>
</dbReference>
<keyword evidence="10 11" id="KW-0961">Cell wall biogenesis/degradation</keyword>
<proteinExistence type="inferred from homology"/>
<dbReference type="EC" id="2.4.99.28" evidence="11"/>
<keyword evidence="5 11" id="KW-0812">Transmembrane</keyword>
<comment type="caution">
    <text evidence="14">The sequence shown here is derived from an EMBL/GenBank/DDBJ whole genome shotgun (WGS) entry which is preliminary data.</text>
</comment>
<keyword evidence="15" id="KW-1185">Reference proteome</keyword>
<dbReference type="PANTHER" id="PTHR30400:SF0">
    <property type="entry name" value="BIOSYNTHETIC PEPTIDOGLYCAN TRANSGLYCOSYLASE"/>
    <property type="match status" value="1"/>
</dbReference>
<comment type="similarity">
    <text evidence="11">Belongs to the glycosyltransferase 51 family.</text>
</comment>
<keyword evidence="4 11" id="KW-0808">Transferase</keyword>
<feature type="transmembrane region" description="Helical" evidence="11">
    <location>
        <begin position="59"/>
        <end position="82"/>
    </location>
</feature>
<evidence type="ECO:0000256" key="5">
    <source>
        <dbReference type="ARBA" id="ARBA00022692"/>
    </source>
</evidence>
<comment type="catalytic activity">
    <reaction evidence="11">
        <text>[GlcNAc-(1-&gt;4)-Mur2Ac(oyl-L-Ala-gamma-D-Glu-L-Lys-D-Ala-D-Ala)](n)-di-trans,octa-cis-undecaprenyl diphosphate + beta-D-GlcNAc-(1-&gt;4)-Mur2Ac(oyl-L-Ala-gamma-D-Glu-L-Lys-D-Ala-D-Ala)-di-trans,octa-cis-undecaprenyl diphosphate = [GlcNAc-(1-&gt;4)-Mur2Ac(oyl-L-Ala-gamma-D-Glu-L-Lys-D-Ala-D-Ala)](n+1)-di-trans,octa-cis-undecaprenyl diphosphate + di-trans,octa-cis-undecaprenyl diphosphate + H(+)</text>
        <dbReference type="Rhea" id="RHEA:23708"/>
        <dbReference type="Rhea" id="RHEA-COMP:9602"/>
        <dbReference type="Rhea" id="RHEA-COMP:9603"/>
        <dbReference type="ChEBI" id="CHEBI:15378"/>
        <dbReference type="ChEBI" id="CHEBI:58405"/>
        <dbReference type="ChEBI" id="CHEBI:60033"/>
        <dbReference type="ChEBI" id="CHEBI:78435"/>
        <dbReference type="EC" id="2.4.99.28"/>
    </reaction>
</comment>
<evidence type="ECO:0000313" key="14">
    <source>
        <dbReference type="EMBL" id="MFD1327805.1"/>
    </source>
</evidence>
<dbReference type="EMBL" id="JBHTNF010000003">
    <property type="protein sequence ID" value="MFD1327805.1"/>
    <property type="molecule type" value="Genomic_DNA"/>
</dbReference>
<evidence type="ECO:0000256" key="4">
    <source>
        <dbReference type="ARBA" id="ARBA00022679"/>
    </source>
</evidence>